<dbReference type="InterPro" id="IPR052672">
    <property type="entry name" value="Type1_Cytokine_Rcpt_Type2"/>
</dbReference>
<comment type="subcellular location">
    <subcellularLocation>
        <location evidence="1">Membrane</location>
        <topology evidence="1">Single-pass type I membrane protein</topology>
    </subcellularLocation>
</comment>
<gene>
    <name evidence="12" type="ORF">JOB18_021696</name>
</gene>
<feature type="domain" description="Fibronectin type-III" evidence="11">
    <location>
        <begin position="519"/>
        <end position="619"/>
    </location>
</feature>
<evidence type="ECO:0000313" key="13">
    <source>
        <dbReference type="Proteomes" id="UP000693946"/>
    </source>
</evidence>
<protein>
    <submittedName>
        <fullName evidence="12">Leukemia inhibitory factor receptor-like</fullName>
    </submittedName>
</protein>
<reference evidence="12" key="2">
    <citation type="submission" date="2021-03" db="EMBL/GenBank/DDBJ databases">
        <authorList>
            <person name="Guerrero-Cozar I."/>
            <person name="Gomez-Garrido J."/>
            <person name="Berbel C."/>
            <person name="Martinez-Blanch J.F."/>
            <person name="Alioto T."/>
            <person name="Claros M.G."/>
            <person name="Gagnaire P.A."/>
            <person name="Manchado M."/>
        </authorList>
    </citation>
    <scope>NUCLEOTIDE SEQUENCE</scope>
    <source>
        <strain evidence="12">Sse05_10M</strain>
        <tissue evidence="12">Blood</tissue>
    </source>
</reference>
<name>A0AAV6QZW8_SOLSE</name>
<evidence type="ECO:0000256" key="2">
    <source>
        <dbReference type="ARBA" id="ARBA00022692"/>
    </source>
</evidence>
<dbReference type="SMART" id="SM00060">
    <property type="entry name" value="FN3"/>
    <property type="match status" value="4"/>
</dbReference>
<evidence type="ECO:0000256" key="4">
    <source>
        <dbReference type="ARBA" id="ARBA00022737"/>
    </source>
</evidence>
<keyword evidence="8 12" id="KW-0675">Receptor</keyword>
<dbReference type="EMBL" id="JAGKHQ010000014">
    <property type="protein sequence ID" value="KAG7498824.1"/>
    <property type="molecule type" value="Genomic_DNA"/>
</dbReference>
<evidence type="ECO:0000256" key="1">
    <source>
        <dbReference type="ARBA" id="ARBA00004479"/>
    </source>
</evidence>
<dbReference type="PROSITE" id="PS01353">
    <property type="entry name" value="HEMATOPO_REC_L_F2"/>
    <property type="match status" value="1"/>
</dbReference>
<evidence type="ECO:0000256" key="8">
    <source>
        <dbReference type="ARBA" id="ARBA00023170"/>
    </source>
</evidence>
<keyword evidence="6 10" id="KW-0472">Membrane</keyword>
<dbReference type="CDD" id="cd00063">
    <property type="entry name" value="FN3"/>
    <property type="match status" value="2"/>
</dbReference>
<feature type="transmembrane region" description="Helical" evidence="10">
    <location>
        <begin position="621"/>
        <end position="644"/>
    </location>
</feature>
<dbReference type="Pfam" id="PF00041">
    <property type="entry name" value="fn3"/>
    <property type="match status" value="1"/>
</dbReference>
<proteinExistence type="predicted"/>
<reference evidence="12 13" key="1">
    <citation type="journal article" date="2021" name="Sci. Rep.">
        <title>Chromosome anchoring in Senegalese sole (Solea senegalensis) reveals sex-associated markers and genome rearrangements in flatfish.</title>
        <authorList>
            <person name="Guerrero-Cozar I."/>
            <person name="Gomez-Garrido J."/>
            <person name="Berbel C."/>
            <person name="Martinez-Blanch J.F."/>
            <person name="Alioto T."/>
            <person name="Claros M.G."/>
            <person name="Gagnaire P.A."/>
            <person name="Manchado M."/>
        </authorList>
    </citation>
    <scope>NUCLEOTIDE SEQUENCE [LARGE SCALE GENOMIC DNA]</scope>
    <source>
        <strain evidence="12">Sse05_10M</strain>
    </source>
</reference>
<accession>A0AAV6QZW8</accession>
<dbReference type="PANTHER" id="PTHR48423:SF1">
    <property type="entry name" value="INTERLEUKIN-27 RECEPTOR SUBUNIT ALPHA"/>
    <property type="match status" value="1"/>
</dbReference>
<organism evidence="12 13">
    <name type="scientific">Solea senegalensis</name>
    <name type="common">Senegalese sole</name>
    <dbReference type="NCBI Taxonomy" id="28829"/>
    <lineage>
        <taxon>Eukaryota</taxon>
        <taxon>Metazoa</taxon>
        <taxon>Chordata</taxon>
        <taxon>Craniata</taxon>
        <taxon>Vertebrata</taxon>
        <taxon>Euteleostomi</taxon>
        <taxon>Actinopterygii</taxon>
        <taxon>Neopterygii</taxon>
        <taxon>Teleostei</taxon>
        <taxon>Neoteleostei</taxon>
        <taxon>Acanthomorphata</taxon>
        <taxon>Carangaria</taxon>
        <taxon>Pleuronectiformes</taxon>
        <taxon>Pleuronectoidei</taxon>
        <taxon>Soleidae</taxon>
        <taxon>Solea</taxon>
    </lineage>
</organism>
<keyword evidence="5 10" id="KW-1133">Transmembrane helix</keyword>
<keyword evidence="9" id="KW-0325">Glycoprotein</keyword>
<evidence type="ECO:0000259" key="11">
    <source>
        <dbReference type="PROSITE" id="PS50853"/>
    </source>
</evidence>
<dbReference type="InterPro" id="IPR003961">
    <property type="entry name" value="FN3_dom"/>
</dbReference>
<dbReference type="AlphaFoldDB" id="A0AAV6QZW8"/>
<keyword evidence="2 10" id="KW-0812">Transmembrane</keyword>
<feature type="domain" description="Fibronectin type-III" evidence="11">
    <location>
        <begin position="231"/>
        <end position="326"/>
    </location>
</feature>
<evidence type="ECO:0000256" key="9">
    <source>
        <dbReference type="ARBA" id="ARBA00023180"/>
    </source>
</evidence>
<dbReference type="PROSITE" id="PS50853">
    <property type="entry name" value="FN3"/>
    <property type="match status" value="3"/>
</dbReference>
<evidence type="ECO:0000256" key="5">
    <source>
        <dbReference type="ARBA" id="ARBA00022989"/>
    </source>
</evidence>
<dbReference type="GO" id="GO:0004896">
    <property type="term" value="F:cytokine receptor activity"/>
    <property type="evidence" value="ECO:0007669"/>
    <property type="project" value="InterPro"/>
</dbReference>
<keyword evidence="13" id="KW-1185">Reference proteome</keyword>
<dbReference type="Pfam" id="PF25552">
    <property type="entry name" value="LIFR_D4"/>
    <property type="match status" value="1"/>
</dbReference>
<dbReference type="InterPro" id="IPR003529">
    <property type="entry name" value="Hematopoietin_rcpt_Gp130_CS"/>
</dbReference>
<evidence type="ECO:0000256" key="6">
    <source>
        <dbReference type="ARBA" id="ARBA00023136"/>
    </source>
</evidence>
<keyword evidence="4" id="KW-0677">Repeat</keyword>
<keyword evidence="7" id="KW-1015">Disulfide bond</keyword>
<dbReference type="PANTHER" id="PTHR48423">
    <property type="entry name" value="INTERLEUKIN-27 RECEPTOR SUBUNIT ALPHA"/>
    <property type="match status" value="1"/>
</dbReference>
<evidence type="ECO:0000256" key="3">
    <source>
        <dbReference type="ARBA" id="ARBA00022729"/>
    </source>
</evidence>
<keyword evidence="3" id="KW-0732">Signal</keyword>
<dbReference type="Proteomes" id="UP000693946">
    <property type="component" value="Linkage Group LG21"/>
</dbReference>
<sequence>MFPLKSRVCGVESVTRSRRTVVVTWVLLALLFCGRRTQGGEHGLMVFPRDQTFQVGSSATFYCVLPPGQMFDQMYVNGQNSTTNVDAVRINESTFALTVHLERPSDISSTDIICKSRNQEVQMQGGASAFVGYPPDDKTLQCETRDLESVECHWKVGRSTHLSREPTTYRLLGGSCTAAVSVSASRGQCSQKVHVKVVAGVRNWTLTAENVLGKVELTETADLTHRVRMFAPEDVTASAVTRRKVTLKWRWTVQRYRKLNVTCRVKVSHDGTSVVSEASGVGLNSAVVTELIPNWKYNVTVQCRTTQHSWKWGDWSSASAFHTEADVPDALDVWMQMKQNHIVVIWKELLDHQSHGRIIDYTVTWTETTATEQQRNTTTVIHSKRSVVLSVDTSSIRYRITVTARNDMGNSPPSTITTPNVNTDLASVHTSRITGVNGSFPLSWSSSPAASCGYIVDWRPTSRNDTVEWLKVSRHETSANILSKSFKDGLRYSLSIFACTHGAPELLERREGYVREQVIPSGLFTALGWRQQGSKVDVTWAPVAVSEQTAFIEGYVLYWSNSNRSSNVVFNVSTDNPDATSLTATDLEITTYTFTVKALTAVGECGTTSFTVTLNSPTDNLIRTVVISLVSVFLLLLLITLLCCRQWECIKSKIYPPIPEPMLTDKWMLSQVENLCHPRYVDRSLQGEVMDVPELLCETRPPVTDHVTDDEKLFVFTQTPKGYYNQPLKIHSTSPSAVPTESDLPSSLFRGVFANPSYNPTLAPDNEFNPELHNLTSLQNNCDGYTPQSRSVTVTPTDEDTDSHCVVTYLLLPQTPPI</sequence>
<evidence type="ECO:0000256" key="10">
    <source>
        <dbReference type="SAM" id="Phobius"/>
    </source>
</evidence>
<feature type="domain" description="Fibronectin type-III" evidence="11">
    <location>
        <begin position="327"/>
        <end position="426"/>
    </location>
</feature>
<dbReference type="GO" id="GO:0016020">
    <property type="term" value="C:membrane"/>
    <property type="evidence" value="ECO:0007669"/>
    <property type="project" value="UniProtKB-SubCell"/>
</dbReference>
<comment type="caution">
    <text evidence="12">The sequence shown here is derived from an EMBL/GenBank/DDBJ whole genome shotgun (WGS) entry which is preliminary data.</text>
</comment>
<evidence type="ECO:0000256" key="7">
    <source>
        <dbReference type="ARBA" id="ARBA00023157"/>
    </source>
</evidence>
<dbReference type="EMBL" id="JAGKHQ010000014">
    <property type="protein sequence ID" value="KAG7498825.1"/>
    <property type="molecule type" value="Genomic_DNA"/>
</dbReference>
<evidence type="ECO:0000313" key="12">
    <source>
        <dbReference type="EMBL" id="KAG7498824.1"/>
    </source>
</evidence>